<dbReference type="Proteomes" id="UP000479000">
    <property type="component" value="Unassembled WGS sequence"/>
</dbReference>
<dbReference type="AlphaFoldDB" id="A0A6H5FZ05"/>
<name>A0A6H5FZ05_9HEMI</name>
<proteinExistence type="predicted"/>
<feature type="region of interest" description="Disordered" evidence="1">
    <location>
        <begin position="84"/>
        <end position="106"/>
    </location>
</feature>
<gene>
    <name evidence="2" type="ORF">NTEN_LOCUS1863</name>
</gene>
<protein>
    <submittedName>
        <fullName evidence="2">Uncharacterized protein</fullName>
    </submittedName>
</protein>
<accession>A0A6H5FZ05</accession>
<reference evidence="2 3" key="1">
    <citation type="submission" date="2020-02" db="EMBL/GenBank/DDBJ databases">
        <authorList>
            <person name="Ferguson B K."/>
        </authorList>
    </citation>
    <scope>NUCLEOTIDE SEQUENCE [LARGE SCALE GENOMIC DNA]</scope>
</reference>
<evidence type="ECO:0000313" key="2">
    <source>
        <dbReference type="EMBL" id="CAA9995072.1"/>
    </source>
</evidence>
<sequence>QSNLYTDNGNTYTRTSNRKVGLWNQRQINVNRIDPDPDLNGRPSWQTSVPQHLPIADPNSFVKTNFTDPFGDLGAVFQRPFFSSPPRFSQAHPSSDFVTSRHSRHC</sequence>
<organism evidence="2 3">
    <name type="scientific">Nesidiocoris tenuis</name>
    <dbReference type="NCBI Taxonomy" id="355587"/>
    <lineage>
        <taxon>Eukaryota</taxon>
        <taxon>Metazoa</taxon>
        <taxon>Ecdysozoa</taxon>
        <taxon>Arthropoda</taxon>
        <taxon>Hexapoda</taxon>
        <taxon>Insecta</taxon>
        <taxon>Pterygota</taxon>
        <taxon>Neoptera</taxon>
        <taxon>Paraneoptera</taxon>
        <taxon>Hemiptera</taxon>
        <taxon>Heteroptera</taxon>
        <taxon>Panheteroptera</taxon>
        <taxon>Cimicomorpha</taxon>
        <taxon>Miridae</taxon>
        <taxon>Dicyphina</taxon>
        <taxon>Nesidiocoris</taxon>
    </lineage>
</organism>
<evidence type="ECO:0000256" key="1">
    <source>
        <dbReference type="SAM" id="MobiDB-lite"/>
    </source>
</evidence>
<keyword evidence="3" id="KW-1185">Reference proteome</keyword>
<dbReference type="EMBL" id="CADCXU010002994">
    <property type="protein sequence ID" value="CAA9995072.1"/>
    <property type="molecule type" value="Genomic_DNA"/>
</dbReference>
<feature type="non-terminal residue" evidence="2">
    <location>
        <position position="1"/>
    </location>
</feature>
<evidence type="ECO:0000313" key="3">
    <source>
        <dbReference type="Proteomes" id="UP000479000"/>
    </source>
</evidence>
<feature type="compositionally biased region" description="Polar residues" evidence="1">
    <location>
        <begin position="91"/>
        <end position="100"/>
    </location>
</feature>